<proteinExistence type="predicted"/>
<dbReference type="AlphaFoldDB" id="A0A7R9F3X7"/>
<dbReference type="GO" id="GO:0030317">
    <property type="term" value="P:flagellated sperm motility"/>
    <property type="evidence" value="ECO:0007669"/>
    <property type="project" value="TreeGrafter"/>
</dbReference>
<accession>A0A7R9F3X7</accession>
<dbReference type="EMBL" id="OD568116">
    <property type="protein sequence ID" value="CAD7446574.1"/>
    <property type="molecule type" value="Genomic_DNA"/>
</dbReference>
<dbReference type="GO" id="GO:0031514">
    <property type="term" value="C:motile cilium"/>
    <property type="evidence" value="ECO:0007669"/>
    <property type="project" value="TreeGrafter"/>
</dbReference>
<gene>
    <name evidence="1" type="ORF">TBIB3V08_LOCUS8902</name>
</gene>
<reference evidence="1" key="1">
    <citation type="submission" date="2020-11" db="EMBL/GenBank/DDBJ databases">
        <authorList>
            <person name="Tran Van P."/>
        </authorList>
    </citation>
    <scope>NUCLEOTIDE SEQUENCE</scope>
</reference>
<organism evidence="1">
    <name type="scientific">Timema bartmani</name>
    <dbReference type="NCBI Taxonomy" id="61472"/>
    <lineage>
        <taxon>Eukaryota</taxon>
        <taxon>Metazoa</taxon>
        <taxon>Ecdysozoa</taxon>
        <taxon>Arthropoda</taxon>
        <taxon>Hexapoda</taxon>
        <taxon>Insecta</taxon>
        <taxon>Pterygota</taxon>
        <taxon>Neoptera</taxon>
        <taxon>Polyneoptera</taxon>
        <taxon>Phasmatodea</taxon>
        <taxon>Timematodea</taxon>
        <taxon>Timematoidea</taxon>
        <taxon>Timematidae</taxon>
        <taxon>Timema</taxon>
    </lineage>
</organism>
<evidence type="ECO:0000313" key="1">
    <source>
        <dbReference type="EMBL" id="CAD7446574.1"/>
    </source>
</evidence>
<dbReference type="InterPro" id="IPR033551">
    <property type="entry name" value="DRC7/lobo"/>
</dbReference>
<dbReference type="PANTHER" id="PTHR35249">
    <property type="entry name" value="DYNEIN REGULATORY COMPLEX SUBUNIT 7"/>
    <property type="match status" value="1"/>
</dbReference>
<dbReference type="PANTHER" id="PTHR35249:SF2">
    <property type="entry name" value="DYNEIN REGULATORY COMPLEX SUBUNIT 7"/>
    <property type="match status" value="1"/>
</dbReference>
<protein>
    <submittedName>
        <fullName evidence="1">Uncharacterized protein</fullName>
    </submittedName>
</protein>
<name>A0A7R9F3X7_9NEOP</name>
<sequence length="368" mass="41259">MSTDIFLPSFDYDTEEEELGGEGLIVPVEHPYGAQYEEITKKRLKEIHYELGLIKLCWPELPTTGLHRCKHLPHSYSHQTNKEKLILWYAENCRRQFHFLHPDRRPQFLAADNECGIQKMVCTTIRPTSVPYPEFSTWQGCAKFVSDHLLYKPLEKPTLLEQVFCDGVEGANYFLLVRALVCLARLSAQARTLLSRYRNCRICMAVTLGSEQHSNHRRNFSPWVTASAAVAGGSSSSSSSSDSSSRPLFSATLLLLSGSDWSDSSGVPHERATLLSLSSLLHQPRSVDSGTPMCRATDAFDSPLWTRCIASSLSRTENWLMGLLPETGALAAMACLKHGVCEERKPLTNDLPFLSSRLDCYSQTLRII</sequence>